<gene>
    <name evidence="2" type="ORF">LX32DRAFT_299712</name>
</gene>
<proteinExistence type="predicted"/>
<feature type="region of interest" description="Disordered" evidence="1">
    <location>
        <begin position="41"/>
        <end position="95"/>
    </location>
</feature>
<evidence type="ECO:0000256" key="1">
    <source>
        <dbReference type="SAM" id="MobiDB-lite"/>
    </source>
</evidence>
<evidence type="ECO:0000313" key="2">
    <source>
        <dbReference type="EMBL" id="KAK2030850.1"/>
    </source>
</evidence>
<comment type="caution">
    <text evidence="2">The sequence shown here is derived from an EMBL/GenBank/DDBJ whole genome shotgun (WGS) entry which is preliminary data.</text>
</comment>
<reference evidence="2" key="1">
    <citation type="submission" date="2021-06" db="EMBL/GenBank/DDBJ databases">
        <title>Comparative genomics, transcriptomics and evolutionary studies reveal genomic signatures of adaptation to plant cell wall in hemibiotrophic fungi.</title>
        <authorList>
            <consortium name="DOE Joint Genome Institute"/>
            <person name="Baroncelli R."/>
            <person name="Diaz J.F."/>
            <person name="Benocci T."/>
            <person name="Peng M."/>
            <person name="Battaglia E."/>
            <person name="Haridas S."/>
            <person name="Andreopoulos W."/>
            <person name="Labutti K."/>
            <person name="Pangilinan J."/>
            <person name="Floch G.L."/>
            <person name="Makela M.R."/>
            <person name="Henrissat B."/>
            <person name="Grigoriev I.V."/>
            <person name="Crouch J.A."/>
            <person name="De Vries R.P."/>
            <person name="Sukno S.A."/>
            <person name="Thon M.R."/>
        </authorList>
    </citation>
    <scope>NUCLEOTIDE SEQUENCE</scope>
    <source>
        <strain evidence="2">MAFF235873</strain>
    </source>
</reference>
<name>A0AAD9HKW9_9PEZI</name>
<keyword evidence="3" id="KW-1185">Reference proteome</keyword>
<feature type="region of interest" description="Disordered" evidence="1">
    <location>
        <begin position="136"/>
        <end position="165"/>
    </location>
</feature>
<protein>
    <submittedName>
        <fullName evidence="2">Uncharacterized protein</fullName>
    </submittedName>
</protein>
<dbReference type="AlphaFoldDB" id="A0AAD9HKW9"/>
<evidence type="ECO:0000313" key="3">
    <source>
        <dbReference type="Proteomes" id="UP001232148"/>
    </source>
</evidence>
<dbReference type="Proteomes" id="UP001232148">
    <property type="component" value="Unassembled WGS sequence"/>
</dbReference>
<organism evidence="2 3">
    <name type="scientific">Colletotrichum zoysiae</name>
    <dbReference type="NCBI Taxonomy" id="1216348"/>
    <lineage>
        <taxon>Eukaryota</taxon>
        <taxon>Fungi</taxon>
        <taxon>Dikarya</taxon>
        <taxon>Ascomycota</taxon>
        <taxon>Pezizomycotina</taxon>
        <taxon>Sordariomycetes</taxon>
        <taxon>Hypocreomycetidae</taxon>
        <taxon>Glomerellales</taxon>
        <taxon>Glomerellaceae</taxon>
        <taxon>Colletotrichum</taxon>
        <taxon>Colletotrichum graminicola species complex</taxon>
    </lineage>
</organism>
<dbReference type="EMBL" id="MU842846">
    <property type="protein sequence ID" value="KAK2030850.1"/>
    <property type="molecule type" value="Genomic_DNA"/>
</dbReference>
<accession>A0AAD9HKW9</accession>
<sequence length="186" mass="20896">MMFFISLVRPKNMRHGGKPGGRRELMVGWHPVAYGRLRKKSVGRSRNELAPAATRNQLRPDYGGSETTPAPFHSAPPLLSSPIHHGRRSPRAERGFVDKGWAPRSMAAWARRQRRHESTMALLKTKPAVKNVVFDINTPESVPNSSKERHLHTPPPDTDPSPSISQSWKCNNICRLKSNICLLVLD</sequence>